<dbReference type="InterPro" id="IPR050491">
    <property type="entry name" value="AmpC-like"/>
</dbReference>
<dbReference type="RefSeq" id="WP_209145007.1">
    <property type="nucleotide sequence ID" value="NZ_JAGHKO010000024.1"/>
</dbReference>
<keyword evidence="1" id="KW-0732">Signal</keyword>
<feature type="chain" id="PRO_5045520774" evidence="1">
    <location>
        <begin position="23"/>
        <end position="535"/>
    </location>
</feature>
<dbReference type="Pfam" id="PF11954">
    <property type="entry name" value="DUF3471"/>
    <property type="match status" value="1"/>
</dbReference>
<dbReference type="PANTHER" id="PTHR46825">
    <property type="entry name" value="D-ALANYL-D-ALANINE-CARBOXYPEPTIDASE/ENDOPEPTIDASE AMPH"/>
    <property type="match status" value="1"/>
</dbReference>
<dbReference type="InterPro" id="IPR021860">
    <property type="entry name" value="Peptidase_S12_Pab87-rel_C"/>
</dbReference>
<sequence>MQIVKALLCLFVFANHYFPAHAQINIENDIDRFLQTQFKPNETGGVVLVAKYGKVLYKKAFGLADLELNVPVNDSMIFQLASNTKQFTAVAILQLVENNRLQLEDTLGKFLAGVPCPFSSITIRQLLSHTSGLTEQNGGIVWNLIKGKSIDTSMVKALVPGVKWEYNNNNFAALGYILEKITGTSYGEYLKEHIFKPAGMTHSYMEEPKLVIKNRAHGYGWEKNANIRVGDLVNAGAAGGIQSNVDDMLKWTEALQANILLKPETLQLAFTPQQLKDGSFTDYGFGWYLQNLHGSPVWRHGGGSNNQTSETLYFPKERVYVIILTNTSNPAIQLRAKARVVAGIAINKPYAFDDQPTDKNKLKVYTGLYENEFGELVNIWAEGGKLLFQRPNGTRYKLGFAGNDEFFLNKDFYRVTFNNDGTGKITSLTFSKLDMNPLVWFKTQKPLLKLAQDRIPGNLLQTWSGKYFLPGADTVTITNEGVNLFYKENGKELLLAARDSTHFFALKEDLAITFTKYIPALTITKNSKSKQYVKL</sequence>
<organism evidence="4 5">
    <name type="scientific">Niastella soli</name>
    <dbReference type="NCBI Taxonomy" id="2821487"/>
    <lineage>
        <taxon>Bacteria</taxon>
        <taxon>Pseudomonadati</taxon>
        <taxon>Bacteroidota</taxon>
        <taxon>Chitinophagia</taxon>
        <taxon>Chitinophagales</taxon>
        <taxon>Chitinophagaceae</taxon>
        <taxon>Niastella</taxon>
    </lineage>
</organism>
<dbReference type="Pfam" id="PF00144">
    <property type="entry name" value="Beta-lactamase"/>
    <property type="match status" value="1"/>
</dbReference>
<evidence type="ECO:0000259" key="3">
    <source>
        <dbReference type="Pfam" id="PF11954"/>
    </source>
</evidence>
<dbReference type="PANTHER" id="PTHR46825:SF9">
    <property type="entry name" value="BETA-LACTAMASE-RELATED DOMAIN-CONTAINING PROTEIN"/>
    <property type="match status" value="1"/>
</dbReference>
<feature type="signal peptide" evidence="1">
    <location>
        <begin position="1"/>
        <end position="22"/>
    </location>
</feature>
<name>A0ABS3Z5K7_9BACT</name>
<keyword evidence="4" id="KW-0378">Hydrolase</keyword>
<proteinExistence type="predicted"/>
<dbReference type="Proteomes" id="UP000677244">
    <property type="component" value="Unassembled WGS sequence"/>
</dbReference>
<protein>
    <submittedName>
        <fullName evidence="4">Serine hydrolase</fullName>
    </submittedName>
</protein>
<dbReference type="Gene3D" id="3.40.710.10">
    <property type="entry name" value="DD-peptidase/beta-lactamase superfamily"/>
    <property type="match status" value="1"/>
</dbReference>
<comment type="caution">
    <text evidence="4">The sequence shown here is derived from an EMBL/GenBank/DDBJ whole genome shotgun (WGS) entry which is preliminary data.</text>
</comment>
<evidence type="ECO:0000259" key="2">
    <source>
        <dbReference type="Pfam" id="PF00144"/>
    </source>
</evidence>
<gene>
    <name evidence="4" type="ORF">J7I42_34435</name>
</gene>
<dbReference type="InterPro" id="IPR012338">
    <property type="entry name" value="Beta-lactam/transpept-like"/>
</dbReference>
<feature type="domain" description="Beta-lactamase-related" evidence="2">
    <location>
        <begin position="42"/>
        <end position="337"/>
    </location>
</feature>
<evidence type="ECO:0000256" key="1">
    <source>
        <dbReference type="SAM" id="SignalP"/>
    </source>
</evidence>
<dbReference type="SUPFAM" id="SSF56601">
    <property type="entry name" value="beta-lactamase/transpeptidase-like"/>
    <property type="match status" value="1"/>
</dbReference>
<evidence type="ECO:0000313" key="5">
    <source>
        <dbReference type="Proteomes" id="UP000677244"/>
    </source>
</evidence>
<keyword evidence="5" id="KW-1185">Reference proteome</keyword>
<dbReference type="GO" id="GO:0016787">
    <property type="term" value="F:hydrolase activity"/>
    <property type="evidence" value="ECO:0007669"/>
    <property type="project" value="UniProtKB-KW"/>
</dbReference>
<reference evidence="4 5" key="1">
    <citation type="submission" date="2021-03" db="EMBL/GenBank/DDBJ databases">
        <title>Assistant Professor.</title>
        <authorList>
            <person name="Huq M.A."/>
        </authorList>
    </citation>
    <scope>NUCLEOTIDE SEQUENCE [LARGE SCALE GENOMIC DNA]</scope>
    <source>
        <strain evidence="4 5">MAH-29</strain>
    </source>
</reference>
<feature type="domain" description="Peptidase S12 Pab87-related C-terminal" evidence="3">
    <location>
        <begin position="355"/>
        <end position="435"/>
    </location>
</feature>
<dbReference type="InterPro" id="IPR001466">
    <property type="entry name" value="Beta-lactam-related"/>
</dbReference>
<evidence type="ECO:0000313" key="4">
    <source>
        <dbReference type="EMBL" id="MBO9205439.1"/>
    </source>
</evidence>
<accession>A0ABS3Z5K7</accession>
<dbReference type="EMBL" id="JAGHKO010000024">
    <property type="protein sequence ID" value="MBO9205439.1"/>
    <property type="molecule type" value="Genomic_DNA"/>
</dbReference>